<evidence type="ECO:0000313" key="3">
    <source>
        <dbReference type="Proteomes" id="UP000071641"/>
    </source>
</evidence>
<dbReference type="AlphaFoldDB" id="A0A128EVF9"/>
<dbReference type="EMBL" id="FIZX01000001">
    <property type="protein sequence ID" value="CZF77946.1"/>
    <property type="molecule type" value="Genomic_DNA"/>
</dbReference>
<proteinExistence type="predicted"/>
<evidence type="ECO:0000259" key="1">
    <source>
        <dbReference type="SMART" id="SM00849"/>
    </source>
</evidence>
<dbReference type="Pfam" id="PF00753">
    <property type="entry name" value="Lactamase_B"/>
    <property type="match status" value="1"/>
</dbReference>
<dbReference type="InterPro" id="IPR050855">
    <property type="entry name" value="NDM-1-like"/>
</dbReference>
<gene>
    <name evidence="2" type="ORF">GCE9029_00521</name>
</gene>
<dbReference type="PANTHER" id="PTHR42951">
    <property type="entry name" value="METALLO-BETA-LACTAMASE DOMAIN-CONTAINING"/>
    <property type="match status" value="1"/>
</dbReference>
<protein>
    <submittedName>
        <fullName evidence="2">Metallo-beta-lactamase superfamily protein</fullName>
    </submittedName>
</protein>
<keyword evidence="3" id="KW-1185">Reference proteome</keyword>
<dbReference type="SMART" id="SM00849">
    <property type="entry name" value="Lactamase_B"/>
    <property type="match status" value="1"/>
</dbReference>
<dbReference type="Proteomes" id="UP000071641">
    <property type="component" value="Unassembled WGS sequence"/>
</dbReference>
<feature type="domain" description="Metallo-beta-lactamase" evidence="1">
    <location>
        <begin position="14"/>
        <end position="213"/>
    </location>
</feature>
<organism evidence="2 3">
    <name type="scientific">Grimontia celer</name>
    <dbReference type="NCBI Taxonomy" id="1796497"/>
    <lineage>
        <taxon>Bacteria</taxon>
        <taxon>Pseudomonadati</taxon>
        <taxon>Pseudomonadota</taxon>
        <taxon>Gammaproteobacteria</taxon>
        <taxon>Vibrionales</taxon>
        <taxon>Vibrionaceae</taxon>
        <taxon>Grimontia</taxon>
    </lineage>
</organism>
<sequence length="255" mass="29125">MSTLIKLHQLDGYIQSIYLAEHQHGLLLLDGCSRADVDKVCQFITEELNRSLNDLKLVVVTHMHPDHAGGAVKLRELSGCQIATANVPGNWYQGLDGVLMHWSDLLLAKWVAKRKGQPAKNIWYNRKLKADVMLNDEEPLPGFTEWKALFTQGHTDRDLSLYHEPTHRVYVADLMVTVKGRYIPPFPVFYPNRYKASVDKIVQLKPRGVWLAHGGEIELTEEIIAHLRARSPNRPITHWRSVKAKVRRAIFKKAA</sequence>
<dbReference type="SUPFAM" id="SSF56281">
    <property type="entry name" value="Metallo-hydrolase/oxidoreductase"/>
    <property type="match status" value="1"/>
</dbReference>
<dbReference type="PANTHER" id="PTHR42951:SF22">
    <property type="entry name" value="METALLO BETA-LACTAMASE SUPERFAMILY LIPOPROTEIN"/>
    <property type="match status" value="1"/>
</dbReference>
<name>A0A128EVF9_9GAMM</name>
<dbReference type="STRING" id="1796497.GCE9029_00521"/>
<evidence type="ECO:0000313" key="2">
    <source>
        <dbReference type="EMBL" id="CZF77946.1"/>
    </source>
</evidence>
<dbReference type="Gene3D" id="3.60.15.10">
    <property type="entry name" value="Ribonuclease Z/Hydroxyacylglutathione hydrolase-like"/>
    <property type="match status" value="1"/>
</dbReference>
<accession>A0A128EVF9</accession>
<reference evidence="3" key="1">
    <citation type="submission" date="2016-02" db="EMBL/GenBank/DDBJ databases">
        <authorList>
            <person name="Rodrigo-Torres Lidia"/>
            <person name="Arahal R.David."/>
        </authorList>
    </citation>
    <scope>NUCLEOTIDE SEQUENCE [LARGE SCALE GENOMIC DNA]</scope>
    <source>
        <strain evidence="3">CECT 9029</strain>
    </source>
</reference>
<dbReference type="InterPro" id="IPR036866">
    <property type="entry name" value="RibonucZ/Hydroxyglut_hydro"/>
</dbReference>
<dbReference type="InterPro" id="IPR001279">
    <property type="entry name" value="Metallo-B-lactamas"/>
</dbReference>